<evidence type="ECO:0000256" key="2">
    <source>
        <dbReference type="SAM" id="Phobius"/>
    </source>
</evidence>
<sequence length="125" mass="14780">MLRKKQKIIKRIFDFILAAILLFFIWWLIVVLAVISFFDTKQSGIIIQKRIGYKGLPFSIYKIRTMKSSDNENESTVTARKDKRITQIGRSIRRYKLDELPQIFNVLIGNMSFVGPRPRRSRLCR</sequence>
<evidence type="ECO:0000313" key="4">
    <source>
        <dbReference type="EMBL" id="WAC01090.1"/>
    </source>
</evidence>
<accession>A0A9E8MUB0</accession>
<dbReference type="AlphaFoldDB" id="A0A9E8MUB0"/>
<protein>
    <submittedName>
        <fullName evidence="4">Sugar transferase</fullName>
    </submittedName>
</protein>
<comment type="similarity">
    <text evidence="1">Belongs to the bacterial sugar transferase family.</text>
</comment>
<dbReference type="Proteomes" id="UP001164705">
    <property type="component" value="Chromosome"/>
</dbReference>
<keyword evidence="2" id="KW-0472">Membrane</keyword>
<name>A0A9E8MUB0_9FLAO</name>
<dbReference type="InterPro" id="IPR003362">
    <property type="entry name" value="Bact_transf"/>
</dbReference>
<feature type="transmembrane region" description="Helical" evidence="2">
    <location>
        <begin position="12"/>
        <end position="38"/>
    </location>
</feature>
<dbReference type="RefSeq" id="WP_267675664.1">
    <property type="nucleotide sequence ID" value="NZ_CP113088.1"/>
</dbReference>
<evidence type="ECO:0000259" key="3">
    <source>
        <dbReference type="Pfam" id="PF02397"/>
    </source>
</evidence>
<keyword evidence="2" id="KW-0812">Transmembrane</keyword>
<dbReference type="PANTHER" id="PTHR30576:SF0">
    <property type="entry name" value="UNDECAPRENYL-PHOSPHATE N-ACETYLGALACTOSAMINYL 1-PHOSPHATE TRANSFERASE-RELATED"/>
    <property type="match status" value="1"/>
</dbReference>
<evidence type="ECO:0000256" key="1">
    <source>
        <dbReference type="ARBA" id="ARBA00006464"/>
    </source>
</evidence>
<gene>
    <name evidence="4" type="ORF">N7U66_13020</name>
</gene>
<organism evidence="4 5">
    <name type="scientific">Lacinutrix neustonica</name>
    <dbReference type="NCBI Taxonomy" id="2980107"/>
    <lineage>
        <taxon>Bacteria</taxon>
        <taxon>Pseudomonadati</taxon>
        <taxon>Bacteroidota</taxon>
        <taxon>Flavobacteriia</taxon>
        <taxon>Flavobacteriales</taxon>
        <taxon>Flavobacteriaceae</taxon>
        <taxon>Lacinutrix</taxon>
    </lineage>
</organism>
<feature type="domain" description="Bacterial sugar transferase" evidence="3">
    <location>
        <begin position="10"/>
        <end position="121"/>
    </location>
</feature>
<dbReference type="GO" id="GO:0016780">
    <property type="term" value="F:phosphotransferase activity, for other substituted phosphate groups"/>
    <property type="evidence" value="ECO:0007669"/>
    <property type="project" value="TreeGrafter"/>
</dbReference>
<dbReference type="EMBL" id="CP113088">
    <property type="protein sequence ID" value="WAC01090.1"/>
    <property type="molecule type" value="Genomic_DNA"/>
</dbReference>
<keyword evidence="5" id="KW-1185">Reference proteome</keyword>
<keyword evidence="2" id="KW-1133">Transmembrane helix</keyword>
<reference evidence="4" key="1">
    <citation type="submission" date="2022-11" db="EMBL/GenBank/DDBJ databases">
        <title>Lacinutrix neustonica HL-RS19T sp. nov., isolated from the surface microlayer sample of brackish Lake Shihwa.</title>
        <authorList>
            <person name="Choi J.Y."/>
            <person name="Hwang C.Y."/>
        </authorList>
    </citation>
    <scope>NUCLEOTIDE SEQUENCE</scope>
    <source>
        <strain evidence="4">HL-RS19</strain>
    </source>
</reference>
<proteinExistence type="inferred from homology"/>
<evidence type="ECO:0000313" key="5">
    <source>
        <dbReference type="Proteomes" id="UP001164705"/>
    </source>
</evidence>
<dbReference type="Pfam" id="PF02397">
    <property type="entry name" value="Bac_transf"/>
    <property type="match status" value="1"/>
</dbReference>
<keyword evidence="4" id="KW-0808">Transferase</keyword>
<dbReference type="KEGG" id="lnu:N7U66_13020"/>
<dbReference type="PANTHER" id="PTHR30576">
    <property type="entry name" value="COLANIC BIOSYNTHESIS UDP-GLUCOSE LIPID CARRIER TRANSFERASE"/>
    <property type="match status" value="1"/>
</dbReference>